<dbReference type="HOGENOM" id="CLU_140176_15_4_6"/>
<dbReference type="EMBL" id="CP002573">
    <property type="protein sequence ID" value="AEK58491.1"/>
    <property type="molecule type" value="Genomic_DNA"/>
</dbReference>
<evidence type="ECO:0000313" key="1">
    <source>
        <dbReference type="EMBL" id="AEK58491.1"/>
    </source>
</evidence>
<dbReference type="KEGG" id="acu:Atc_1843"/>
<dbReference type="Gene3D" id="1.10.238.160">
    <property type="match status" value="1"/>
</dbReference>
<accession>F9ZPV0</accession>
<dbReference type="OrthoDB" id="9801242at2"/>
<reference evidence="1 2" key="1">
    <citation type="journal article" date="2011" name="J. Genet. Genomics">
        <title>Unraveling the Acidithiobacillus caldus complete genome and its central metabolisms for carbon assimilation.</title>
        <authorList>
            <person name="You X.Y."/>
            <person name="Guo X."/>
            <person name="Zheng H.J."/>
            <person name="Zhang M.J."/>
            <person name="Liu L.J."/>
            <person name="Zhu Y.Q."/>
            <person name="Zhu B."/>
            <person name="Wang S.Y."/>
            <person name="Zhao G.P."/>
            <person name="Poetsch A."/>
            <person name="Jiang C.Y."/>
            <person name="Liu S.J."/>
        </authorList>
    </citation>
    <scope>NUCLEOTIDE SEQUENCE [LARGE SCALE GENOMIC DNA]</scope>
    <source>
        <strain evidence="1 2">SM-1</strain>
    </source>
</reference>
<keyword evidence="1" id="KW-0238">DNA-binding</keyword>
<evidence type="ECO:0000313" key="2">
    <source>
        <dbReference type="Proteomes" id="UP000006135"/>
    </source>
</evidence>
<dbReference type="InterPro" id="IPR010260">
    <property type="entry name" value="AlpA"/>
</dbReference>
<dbReference type="AlphaFoldDB" id="F9ZPV0"/>
<dbReference type="RefSeq" id="WP_014003076.1">
    <property type="nucleotide sequence ID" value="NC_015850.1"/>
</dbReference>
<gene>
    <name evidence="1" type="ordered locus">Atc_1843</name>
</gene>
<proteinExistence type="predicted"/>
<keyword evidence="2" id="KW-1185">Reference proteome</keyword>
<name>F9ZPV0_ACICS</name>
<organism evidence="1 2">
    <name type="scientific">Acidithiobacillus caldus (strain SM-1)</name>
    <dbReference type="NCBI Taxonomy" id="990288"/>
    <lineage>
        <taxon>Bacteria</taxon>
        <taxon>Pseudomonadati</taxon>
        <taxon>Pseudomonadota</taxon>
        <taxon>Acidithiobacillia</taxon>
        <taxon>Acidithiobacillales</taxon>
        <taxon>Acidithiobacillaceae</taxon>
        <taxon>Acidithiobacillus</taxon>
    </lineage>
</organism>
<dbReference type="GO" id="GO:0003677">
    <property type="term" value="F:DNA binding"/>
    <property type="evidence" value="ECO:0007669"/>
    <property type="project" value="UniProtKB-KW"/>
</dbReference>
<dbReference type="GeneID" id="92931789"/>
<sequence length="64" mass="7295">MQPTIIDLAEVKRLTTLSRSSIYALAKMGRFPQPYRIKGTSRTVWKTADVQKWIDENVIAEGQS</sequence>
<protein>
    <submittedName>
        <fullName evidence="1">DNA-binding protein, putative</fullName>
    </submittedName>
</protein>
<dbReference type="Pfam" id="PF05930">
    <property type="entry name" value="Phage_AlpA"/>
    <property type="match status" value="1"/>
</dbReference>
<dbReference type="Proteomes" id="UP000006135">
    <property type="component" value="Chromosome"/>
</dbReference>
<dbReference type="STRING" id="990288.Atc_1843"/>